<dbReference type="SMR" id="A0A8I6YMB9"/>
<feature type="transmembrane region" description="Helical" evidence="6">
    <location>
        <begin position="271"/>
        <end position="292"/>
    </location>
</feature>
<comment type="similarity">
    <text evidence="2 6">Belongs to the drug/metabolite transporter (DMT) superfamily. Plant drug/metabolite exporter (P-DME) (TC 2.A.7.4) family.</text>
</comment>
<dbReference type="GO" id="GO:0022857">
    <property type="term" value="F:transmembrane transporter activity"/>
    <property type="evidence" value="ECO:0007669"/>
    <property type="project" value="InterPro"/>
</dbReference>
<dbReference type="PANTHER" id="PTHR31218">
    <property type="entry name" value="WAT1-RELATED PROTEIN"/>
    <property type="match status" value="1"/>
</dbReference>
<dbReference type="Gramene" id="HORVU.MOREX.r3.5HG0421810.1">
    <property type="protein sequence ID" value="HORVU.MOREX.r3.5HG0421810.1"/>
    <property type="gene ID" value="HORVU.MOREX.r3.5HG0421810"/>
</dbReference>
<dbReference type="AlphaFoldDB" id="A0A8I6YMB9"/>
<dbReference type="RefSeq" id="XP_044949368.1">
    <property type="nucleotide sequence ID" value="XM_045093433.1"/>
</dbReference>
<protein>
    <recommendedName>
        <fullName evidence="6">WAT1-related protein</fullName>
    </recommendedName>
</protein>
<evidence type="ECO:0000259" key="7">
    <source>
        <dbReference type="Pfam" id="PF00892"/>
    </source>
</evidence>
<dbReference type="Proteomes" id="UP000011116">
    <property type="component" value="Chromosome 5H"/>
</dbReference>
<keyword evidence="9" id="KW-1185">Reference proteome</keyword>
<dbReference type="GO" id="GO:0005886">
    <property type="term" value="C:plasma membrane"/>
    <property type="evidence" value="ECO:0000318"/>
    <property type="project" value="GO_Central"/>
</dbReference>
<dbReference type="InterPro" id="IPR037185">
    <property type="entry name" value="EmrE-like"/>
</dbReference>
<feature type="domain" description="EamA" evidence="7">
    <location>
        <begin position="177"/>
        <end position="315"/>
    </location>
</feature>
<evidence type="ECO:0000256" key="4">
    <source>
        <dbReference type="ARBA" id="ARBA00022989"/>
    </source>
</evidence>
<dbReference type="SUPFAM" id="SSF103481">
    <property type="entry name" value="Multidrug resistance efflux transporter EmrE"/>
    <property type="match status" value="2"/>
</dbReference>
<dbReference type="Gramene" id="HORVU.MOREX.r2.5HG0351090.1">
    <property type="protein sequence ID" value="HORVU.MOREX.r2.5HG0351090.1"/>
    <property type="gene ID" value="HORVU.MOREX.r2.5HG0351090"/>
</dbReference>
<dbReference type="InterPro" id="IPR000620">
    <property type="entry name" value="EamA_dom"/>
</dbReference>
<feature type="transmembrane region" description="Helical" evidence="6">
    <location>
        <begin position="239"/>
        <end position="259"/>
    </location>
</feature>
<name>A0A8I6YMB9_HORVV</name>
<organism evidence="8 9">
    <name type="scientific">Hordeum vulgare subsp. vulgare</name>
    <name type="common">Domesticated barley</name>
    <dbReference type="NCBI Taxonomy" id="112509"/>
    <lineage>
        <taxon>Eukaryota</taxon>
        <taxon>Viridiplantae</taxon>
        <taxon>Streptophyta</taxon>
        <taxon>Embryophyta</taxon>
        <taxon>Tracheophyta</taxon>
        <taxon>Spermatophyta</taxon>
        <taxon>Magnoliopsida</taxon>
        <taxon>Liliopsida</taxon>
        <taxon>Poales</taxon>
        <taxon>Poaceae</taxon>
        <taxon>BOP clade</taxon>
        <taxon>Pooideae</taxon>
        <taxon>Triticodae</taxon>
        <taxon>Triticeae</taxon>
        <taxon>Hordeinae</taxon>
        <taxon>Hordeum</taxon>
    </lineage>
</organism>
<dbReference type="Pfam" id="PF00892">
    <property type="entry name" value="EamA"/>
    <property type="match status" value="2"/>
</dbReference>
<feature type="transmembrane region" description="Helical" evidence="6">
    <location>
        <begin position="67"/>
        <end position="86"/>
    </location>
</feature>
<sequence>MDWKPAVLMMAVVIMYAVLNALTKMAFNEGMHTTVFIVLRLLVAALFLSPIAYFKERKSRPKQTMEIFIYLFFSALLGASLIQWLFFLGLRYTTATFASAFNNTTPMFTFLLALAFKVEKIDVASRSGAAKLAGTAVGLAGAMVLALYHGPTLMGPPSGDHLAAAATHGGARRWAVGSVALVGFSASWSLWFILQSKIGTKYPPLYSSTAWMFVLSFVQMASVGAATEKMSLQVWVPRTALQAATVVFAGIGSSGLGFLAMSWCVERRGPVFTTAFMPLIQIVTAGIDVTVLHEQLHLGSVVGSAVVVVGLYLVLWGKSNEPSIDSKLPPPSHSKPECDDIKEDVCCSTALKEEKGEHGA</sequence>
<dbReference type="EnsemblPlants" id="HORVU.MOREX.r3.5HG0421810.1">
    <property type="protein sequence ID" value="HORVU.MOREX.r3.5HG0421810.1"/>
    <property type="gene ID" value="HORVU.MOREX.r3.5HG0421810"/>
</dbReference>
<dbReference type="EnsemblPlants" id="HORVU.MOREX.r3.5HG0421920.1">
    <property type="protein sequence ID" value="HORVU.MOREX.r3.5HG0421920.1"/>
    <property type="gene ID" value="HORVU.MOREX.r3.5HG0421920"/>
</dbReference>
<keyword evidence="4 6" id="KW-1133">Transmembrane helix</keyword>
<dbReference type="GeneID" id="123398996"/>
<dbReference type="OrthoDB" id="1728340at2759"/>
<evidence type="ECO:0000313" key="8">
    <source>
        <dbReference type="EnsemblPlants" id="HORVU.MOREX.r3.5HG0421920.1"/>
    </source>
</evidence>
<evidence type="ECO:0000256" key="5">
    <source>
        <dbReference type="ARBA" id="ARBA00023136"/>
    </source>
</evidence>
<keyword evidence="5 6" id="KW-0472">Membrane</keyword>
<feature type="transmembrane region" description="Helical" evidence="6">
    <location>
        <begin position="205"/>
        <end position="227"/>
    </location>
</feature>
<feature type="transmembrane region" description="Helical" evidence="6">
    <location>
        <begin position="174"/>
        <end position="193"/>
    </location>
</feature>
<proteinExistence type="inferred from homology"/>
<feature type="transmembrane region" description="Helical" evidence="6">
    <location>
        <begin position="298"/>
        <end position="317"/>
    </location>
</feature>
<evidence type="ECO:0000256" key="1">
    <source>
        <dbReference type="ARBA" id="ARBA00004141"/>
    </source>
</evidence>
<accession>A0A8I6YMB9</accession>
<feature type="transmembrane region" description="Helical" evidence="6">
    <location>
        <begin position="92"/>
        <end position="116"/>
    </location>
</feature>
<evidence type="ECO:0000256" key="6">
    <source>
        <dbReference type="RuleBase" id="RU363077"/>
    </source>
</evidence>
<dbReference type="InterPro" id="IPR030184">
    <property type="entry name" value="WAT1-related"/>
</dbReference>
<comment type="subcellular location">
    <subcellularLocation>
        <location evidence="1 6">Membrane</location>
        <topology evidence="1 6">Multi-pass membrane protein</topology>
    </subcellularLocation>
</comment>
<reference evidence="8" key="3">
    <citation type="submission" date="2022-01" db="UniProtKB">
        <authorList>
            <consortium name="EnsemblPlants"/>
        </authorList>
    </citation>
    <scope>IDENTIFICATION</scope>
    <source>
        <strain evidence="8">subsp. vulgare</strain>
    </source>
</reference>
<reference evidence="8" key="2">
    <citation type="submission" date="2020-10" db="EMBL/GenBank/DDBJ databases">
        <authorList>
            <person name="Scholz U."/>
            <person name="Mascher M."/>
            <person name="Fiebig A."/>
        </authorList>
    </citation>
    <scope>NUCLEOTIDE SEQUENCE [LARGE SCALE GENOMIC DNA]</scope>
    <source>
        <strain evidence="8">cv. Morex</strain>
    </source>
</reference>
<dbReference type="KEGG" id="hvg:123398996"/>
<evidence type="ECO:0000313" key="9">
    <source>
        <dbReference type="Proteomes" id="UP000011116"/>
    </source>
</evidence>
<dbReference type="Gramene" id="HORVU.MOREX.r3.5HG0421920.1">
    <property type="protein sequence ID" value="HORVU.MOREX.r3.5HG0421920.1"/>
    <property type="gene ID" value="HORVU.MOREX.r3.5HG0421920"/>
</dbReference>
<feature type="transmembrane region" description="Helical" evidence="6">
    <location>
        <begin position="33"/>
        <end position="55"/>
    </location>
</feature>
<keyword evidence="3 6" id="KW-0812">Transmembrane</keyword>
<evidence type="ECO:0000256" key="3">
    <source>
        <dbReference type="ARBA" id="ARBA00022692"/>
    </source>
</evidence>
<feature type="domain" description="EamA" evidence="7">
    <location>
        <begin position="6"/>
        <end position="129"/>
    </location>
</feature>
<dbReference type="KEGG" id="hvg:123398476"/>
<feature type="transmembrane region" description="Helical" evidence="6">
    <location>
        <begin position="7"/>
        <end position="27"/>
    </location>
</feature>
<gene>
    <name evidence="8" type="primary">LOC123398996</name>
</gene>
<feature type="transmembrane region" description="Helical" evidence="6">
    <location>
        <begin position="128"/>
        <end position="148"/>
    </location>
</feature>
<reference evidence="9" key="1">
    <citation type="journal article" date="2012" name="Nature">
        <title>A physical, genetic and functional sequence assembly of the barley genome.</title>
        <authorList>
            <consortium name="The International Barley Genome Sequencing Consortium"/>
            <person name="Mayer K.F."/>
            <person name="Waugh R."/>
            <person name="Brown J.W."/>
            <person name="Schulman A."/>
            <person name="Langridge P."/>
            <person name="Platzer M."/>
            <person name="Fincher G.B."/>
            <person name="Muehlbauer G.J."/>
            <person name="Sato K."/>
            <person name="Close T.J."/>
            <person name="Wise R.P."/>
            <person name="Stein N."/>
        </authorList>
    </citation>
    <scope>NUCLEOTIDE SEQUENCE [LARGE SCALE GENOMIC DNA]</scope>
    <source>
        <strain evidence="9">cv. Morex</strain>
    </source>
</reference>
<evidence type="ECO:0000256" key="2">
    <source>
        <dbReference type="ARBA" id="ARBA00007635"/>
    </source>
</evidence>